<dbReference type="InterPro" id="IPR015947">
    <property type="entry name" value="PUA-like_sf"/>
</dbReference>
<sequence length="232" mass="26203">MNLFYVKPGDVQGKSIVIDGQEAIHISKVLRYSEGDQVIVTDGLGNEYDCKIINVKKKSVYLEIVNSERHTETNPKITLCMGIIKKRDRLEFAVEKAVELGVSKIVLFEGEHSQKGRVREDRLESTVVSAMKQSLRFFLPEVFVEKNISDAVSKHAENTKFILADETVAKSDRDKKGQPSELFLMVGPEGGFSSSEREYLKNFNPTFYSLGGHRLRAETAAIVMVDRFVRLQ</sequence>
<dbReference type="SUPFAM" id="SSF75217">
    <property type="entry name" value="alpha/beta knot"/>
    <property type="match status" value="1"/>
</dbReference>
<evidence type="ECO:0000313" key="14">
    <source>
        <dbReference type="Proteomes" id="UP001165366"/>
    </source>
</evidence>
<evidence type="ECO:0000256" key="6">
    <source>
        <dbReference type="ARBA" id="ARBA00022679"/>
    </source>
</evidence>
<dbReference type="InterPro" id="IPR029028">
    <property type="entry name" value="Alpha/beta_knot_MTases"/>
</dbReference>
<keyword evidence="3 10" id="KW-0963">Cytoplasm</keyword>
<keyword evidence="4 10" id="KW-0698">rRNA processing</keyword>
<evidence type="ECO:0000313" key="13">
    <source>
        <dbReference type="EMBL" id="MCG2588893.1"/>
    </source>
</evidence>
<evidence type="ECO:0000256" key="9">
    <source>
        <dbReference type="ARBA" id="ARBA00047944"/>
    </source>
</evidence>
<name>A0ABS9KDJ1_9BACT</name>
<dbReference type="Pfam" id="PF20260">
    <property type="entry name" value="PUA_4"/>
    <property type="match status" value="1"/>
</dbReference>
<evidence type="ECO:0000256" key="8">
    <source>
        <dbReference type="ARBA" id="ARBA00025699"/>
    </source>
</evidence>
<reference evidence="13" key="1">
    <citation type="submission" date="2022-01" db="EMBL/GenBank/DDBJ databases">
        <authorList>
            <person name="Wang Y."/>
        </authorList>
    </citation>
    <scope>NUCLEOTIDE SEQUENCE</scope>
    <source>
        <strain evidence="13">WB101</strain>
    </source>
</reference>
<dbReference type="InterPro" id="IPR046886">
    <property type="entry name" value="RsmE_MTase_dom"/>
</dbReference>
<dbReference type="Pfam" id="PF04452">
    <property type="entry name" value="Methyltrans_RNA"/>
    <property type="match status" value="1"/>
</dbReference>
<gene>
    <name evidence="13" type="ORF">L6773_09965</name>
</gene>
<keyword evidence="14" id="KW-1185">Reference proteome</keyword>
<dbReference type="NCBIfam" id="TIGR00046">
    <property type="entry name" value="RsmE family RNA methyltransferase"/>
    <property type="match status" value="1"/>
</dbReference>
<dbReference type="PIRSF" id="PIRSF015601">
    <property type="entry name" value="MTase_slr0722"/>
    <property type="match status" value="1"/>
</dbReference>
<evidence type="ECO:0000256" key="1">
    <source>
        <dbReference type="ARBA" id="ARBA00004496"/>
    </source>
</evidence>
<dbReference type="EMBL" id="JAKLWS010000010">
    <property type="protein sequence ID" value="MCG2588893.1"/>
    <property type="molecule type" value="Genomic_DNA"/>
</dbReference>
<protein>
    <recommendedName>
        <fullName evidence="10">Ribosomal RNA small subunit methyltransferase E</fullName>
        <ecNumber evidence="10">2.1.1.193</ecNumber>
    </recommendedName>
</protein>
<keyword evidence="5 10" id="KW-0489">Methyltransferase</keyword>
<dbReference type="Gene3D" id="2.40.240.20">
    <property type="entry name" value="Hypothetical PUA domain-like, domain 1"/>
    <property type="match status" value="1"/>
</dbReference>
<feature type="domain" description="Ribosomal RNA small subunit methyltransferase E PUA-like" evidence="12">
    <location>
        <begin position="18"/>
        <end position="64"/>
    </location>
</feature>
<keyword evidence="7 10" id="KW-0949">S-adenosyl-L-methionine</keyword>
<dbReference type="CDD" id="cd18084">
    <property type="entry name" value="RsmE-like"/>
    <property type="match status" value="1"/>
</dbReference>
<evidence type="ECO:0000256" key="7">
    <source>
        <dbReference type="ARBA" id="ARBA00022691"/>
    </source>
</evidence>
<organism evidence="13 14">
    <name type="scientific">Rhodohalobacter sulfatireducens</name>
    <dbReference type="NCBI Taxonomy" id="2911366"/>
    <lineage>
        <taxon>Bacteria</taxon>
        <taxon>Pseudomonadati</taxon>
        <taxon>Balneolota</taxon>
        <taxon>Balneolia</taxon>
        <taxon>Balneolales</taxon>
        <taxon>Balneolaceae</taxon>
        <taxon>Rhodohalobacter</taxon>
    </lineage>
</organism>
<dbReference type="Gene3D" id="3.40.1280.10">
    <property type="match status" value="1"/>
</dbReference>
<comment type="similarity">
    <text evidence="2 10">Belongs to the RNA methyltransferase RsmE family.</text>
</comment>
<proteinExistence type="inferred from homology"/>
<dbReference type="InterPro" id="IPR006700">
    <property type="entry name" value="RsmE"/>
</dbReference>
<dbReference type="EC" id="2.1.1.193" evidence="10"/>
<accession>A0ABS9KDJ1</accession>
<comment type="catalytic activity">
    <reaction evidence="9 10">
        <text>uridine(1498) in 16S rRNA + S-adenosyl-L-methionine = N(3)-methyluridine(1498) in 16S rRNA + S-adenosyl-L-homocysteine + H(+)</text>
        <dbReference type="Rhea" id="RHEA:42920"/>
        <dbReference type="Rhea" id="RHEA-COMP:10283"/>
        <dbReference type="Rhea" id="RHEA-COMP:10284"/>
        <dbReference type="ChEBI" id="CHEBI:15378"/>
        <dbReference type="ChEBI" id="CHEBI:57856"/>
        <dbReference type="ChEBI" id="CHEBI:59789"/>
        <dbReference type="ChEBI" id="CHEBI:65315"/>
        <dbReference type="ChEBI" id="CHEBI:74502"/>
        <dbReference type="EC" id="2.1.1.193"/>
    </reaction>
</comment>
<keyword evidence="6 10" id="KW-0808">Transferase</keyword>
<dbReference type="InterPro" id="IPR046887">
    <property type="entry name" value="RsmE_PUA-like"/>
</dbReference>
<dbReference type="RefSeq" id="WP_237853910.1">
    <property type="nucleotide sequence ID" value="NZ_JAKLWS010000010.1"/>
</dbReference>
<evidence type="ECO:0000256" key="3">
    <source>
        <dbReference type="ARBA" id="ARBA00022490"/>
    </source>
</evidence>
<evidence type="ECO:0000259" key="12">
    <source>
        <dbReference type="Pfam" id="PF20260"/>
    </source>
</evidence>
<comment type="function">
    <text evidence="8 10">Specifically methylates the N3 position of the uracil ring of uridine 1498 (m3U1498) in 16S rRNA. Acts on the fully assembled 30S ribosomal subunit.</text>
</comment>
<dbReference type="PANTHER" id="PTHR30027">
    <property type="entry name" value="RIBOSOMAL RNA SMALL SUBUNIT METHYLTRANSFERASE E"/>
    <property type="match status" value="1"/>
</dbReference>
<dbReference type="PANTHER" id="PTHR30027:SF3">
    <property type="entry name" value="16S RRNA (URACIL(1498)-N(3))-METHYLTRANSFERASE"/>
    <property type="match status" value="1"/>
</dbReference>
<dbReference type="SUPFAM" id="SSF88697">
    <property type="entry name" value="PUA domain-like"/>
    <property type="match status" value="1"/>
</dbReference>
<evidence type="ECO:0000256" key="2">
    <source>
        <dbReference type="ARBA" id="ARBA00005528"/>
    </source>
</evidence>
<evidence type="ECO:0000259" key="11">
    <source>
        <dbReference type="Pfam" id="PF04452"/>
    </source>
</evidence>
<evidence type="ECO:0000256" key="10">
    <source>
        <dbReference type="PIRNR" id="PIRNR015601"/>
    </source>
</evidence>
<dbReference type="Proteomes" id="UP001165366">
    <property type="component" value="Unassembled WGS sequence"/>
</dbReference>
<feature type="domain" description="Ribosomal RNA small subunit methyltransferase E methyltransferase" evidence="11">
    <location>
        <begin position="74"/>
        <end position="225"/>
    </location>
</feature>
<reference evidence="13" key="2">
    <citation type="submission" date="2024-05" db="EMBL/GenBank/DDBJ databases">
        <title>Rhodohalobacter halophilus gen. nov., sp. nov., a moderately halophilic member of the family Balneolaceae.</title>
        <authorList>
            <person name="Xia J."/>
        </authorList>
    </citation>
    <scope>NUCLEOTIDE SEQUENCE</scope>
    <source>
        <strain evidence="13">WB101</strain>
    </source>
</reference>
<comment type="subcellular location">
    <subcellularLocation>
        <location evidence="1 10">Cytoplasm</location>
    </subcellularLocation>
</comment>
<evidence type="ECO:0000256" key="5">
    <source>
        <dbReference type="ARBA" id="ARBA00022603"/>
    </source>
</evidence>
<dbReference type="InterPro" id="IPR029026">
    <property type="entry name" value="tRNA_m1G_MTases_N"/>
</dbReference>
<evidence type="ECO:0000256" key="4">
    <source>
        <dbReference type="ARBA" id="ARBA00022552"/>
    </source>
</evidence>
<comment type="caution">
    <text evidence="13">The sequence shown here is derived from an EMBL/GenBank/DDBJ whole genome shotgun (WGS) entry which is preliminary data.</text>
</comment>